<name>A0A6A6A236_9PLEO</name>
<feature type="compositionally biased region" description="Low complexity" evidence="1">
    <location>
        <begin position="385"/>
        <end position="405"/>
    </location>
</feature>
<dbReference type="Proteomes" id="UP000799771">
    <property type="component" value="Unassembled WGS sequence"/>
</dbReference>
<sequence>MEPSTPRANLPRAGLRYHYRTQNALPKNRRDPELKQKEEDAPLLVREERRRSVMGKDHRQFHRRVAQASPSGVLTVGVEVVMTVDGAGSTLTHETVTQSAPTVVAALAAVSSEVEAVSSVLEASLSAALPSASADISSVLAATPSASVAVPSPSIAVPSTADPTMSAAISSLLAAVPSVSVSISSISATVPSVSATVPSASVAIPSVSVAVPSVSLATPAVLAAVPTVPAYPSYVLPSVPSVPAYPSDLTVPAYPQSSSAAVQEADVSTKPVTSSSSSTGKNTTPSPVATSILESSSVTSNSTSSSSTLLNSISISSSLSQSVYTNSLGSLIQLSSYLSESTPTPSISDATAITSQTTAITSQATATSYFGGGGGGEGGDAPSNTAGLPAGATTASPTGTTAPASADDDDTSAPLETPQVVGSVVGSLAGAALIFAVLLLLFKRHKRNQRGRGLVLTGDNHTDNGQSMRQAPPTSSSVVPAAFLNRFSGMSRSTVDTHTTGERSFQRVSGRKLPSAFSEGMTSGQFMREGGSLSGTSFYQDDHGTYGGSEFLKEFGPGPSKEFAPDFSNSFGKETGGTGMAGGISTMNIRPGPARTPIIRHPHDEDPFDTNHGSTLSPPLSPNTDFPTRNTLGRSLASADGSRSSRFTENV</sequence>
<keyword evidence="2" id="KW-0812">Transmembrane</keyword>
<feature type="region of interest" description="Disordered" evidence="1">
    <location>
        <begin position="453"/>
        <end position="477"/>
    </location>
</feature>
<evidence type="ECO:0000256" key="1">
    <source>
        <dbReference type="SAM" id="MobiDB-lite"/>
    </source>
</evidence>
<evidence type="ECO:0000313" key="4">
    <source>
        <dbReference type="Proteomes" id="UP000799771"/>
    </source>
</evidence>
<dbReference type="AlphaFoldDB" id="A0A6A6A236"/>
<reference evidence="3" key="1">
    <citation type="journal article" date="2020" name="Stud. Mycol.">
        <title>101 Dothideomycetes genomes: a test case for predicting lifestyles and emergence of pathogens.</title>
        <authorList>
            <person name="Haridas S."/>
            <person name="Albert R."/>
            <person name="Binder M."/>
            <person name="Bloem J."/>
            <person name="Labutti K."/>
            <person name="Salamov A."/>
            <person name="Andreopoulos B."/>
            <person name="Baker S."/>
            <person name="Barry K."/>
            <person name="Bills G."/>
            <person name="Bluhm B."/>
            <person name="Cannon C."/>
            <person name="Castanera R."/>
            <person name="Culley D."/>
            <person name="Daum C."/>
            <person name="Ezra D."/>
            <person name="Gonzalez J."/>
            <person name="Henrissat B."/>
            <person name="Kuo A."/>
            <person name="Liang C."/>
            <person name="Lipzen A."/>
            <person name="Lutzoni F."/>
            <person name="Magnuson J."/>
            <person name="Mondo S."/>
            <person name="Nolan M."/>
            <person name="Ohm R."/>
            <person name="Pangilinan J."/>
            <person name="Park H.-J."/>
            <person name="Ramirez L."/>
            <person name="Alfaro M."/>
            <person name="Sun H."/>
            <person name="Tritt A."/>
            <person name="Yoshinaga Y."/>
            <person name="Zwiers L.-H."/>
            <person name="Turgeon B."/>
            <person name="Goodwin S."/>
            <person name="Spatafora J."/>
            <person name="Crous P."/>
            <person name="Grigoriev I."/>
        </authorList>
    </citation>
    <scope>NUCLEOTIDE SEQUENCE</scope>
    <source>
        <strain evidence="3">CBS 119687</strain>
    </source>
</reference>
<feature type="transmembrane region" description="Helical" evidence="2">
    <location>
        <begin position="420"/>
        <end position="442"/>
    </location>
</feature>
<feature type="region of interest" description="Disordered" evidence="1">
    <location>
        <begin position="492"/>
        <end position="524"/>
    </location>
</feature>
<proteinExistence type="predicted"/>
<keyword evidence="4" id="KW-1185">Reference proteome</keyword>
<dbReference type="RefSeq" id="XP_033520262.1">
    <property type="nucleotide sequence ID" value="XM_033673518.1"/>
</dbReference>
<accession>A0A6A6A236</accession>
<feature type="compositionally biased region" description="Polar residues" evidence="1">
    <location>
        <begin position="463"/>
        <end position="477"/>
    </location>
</feature>
<feature type="region of interest" description="Disordered" evidence="1">
    <location>
        <begin position="262"/>
        <end position="289"/>
    </location>
</feature>
<keyword evidence="2" id="KW-1133">Transmembrane helix</keyword>
<feature type="region of interest" description="Disordered" evidence="1">
    <location>
        <begin position="595"/>
        <end position="651"/>
    </location>
</feature>
<dbReference type="OrthoDB" id="5421784at2759"/>
<gene>
    <name evidence="3" type="ORF">P153DRAFT_95458</name>
</gene>
<feature type="compositionally biased region" description="Basic and acidic residues" evidence="1">
    <location>
        <begin position="28"/>
        <end position="40"/>
    </location>
</feature>
<evidence type="ECO:0000313" key="3">
    <source>
        <dbReference type="EMBL" id="KAF2125870.1"/>
    </source>
</evidence>
<keyword evidence="2" id="KW-0472">Membrane</keyword>
<feature type="compositionally biased region" description="Low complexity" evidence="1">
    <location>
        <begin position="268"/>
        <end position="289"/>
    </location>
</feature>
<organism evidence="3 4">
    <name type="scientific">Dothidotthia symphoricarpi CBS 119687</name>
    <dbReference type="NCBI Taxonomy" id="1392245"/>
    <lineage>
        <taxon>Eukaryota</taxon>
        <taxon>Fungi</taxon>
        <taxon>Dikarya</taxon>
        <taxon>Ascomycota</taxon>
        <taxon>Pezizomycotina</taxon>
        <taxon>Dothideomycetes</taxon>
        <taxon>Pleosporomycetidae</taxon>
        <taxon>Pleosporales</taxon>
        <taxon>Dothidotthiaceae</taxon>
        <taxon>Dothidotthia</taxon>
    </lineage>
</organism>
<dbReference type="GeneID" id="54413950"/>
<feature type="compositionally biased region" description="Polar residues" evidence="1">
    <location>
        <begin position="611"/>
        <end position="633"/>
    </location>
</feature>
<dbReference type="EMBL" id="ML977515">
    <property type="protein sequence ID" value="KAF2125870.1"/>
    <property type="molecule type" value="Genomic_DNA"/>
</dbReference>
<protein>
    <submittedName>
        <fullName evidence="3">Uncharacterized protein</fullName>
    </submittedName>
</protein>
<feature type="compositionally biased region" description="Polar residues" evidence="1">
    <location>
        <begin position="641"/>
        <end position="651"/>
    </location>
</feature>
<feature type="region of interest" description="Disordered" evidence="1">
    <location>
        <begin position="371"/>
        <end position="415"/>
    </location>
</feature>
<evidence type="ECO:0000256" key="2">
    <source>
        <dbReference type="SAM" id="Phobius"/>
    </source>
</evidence>
<feature type="region of interest" description="Disordered" evidence="1">
    <location>
        <begin position="1"/>
        <end position="40"/>
    </location>
</feature>